<dbReference type="Proteomes" id="UP000033187">
    <property type="component" value="Chromosome 1"/>
</dbReference>
<dbReference type="Pfam" id="PF01882">
    <property type="entry name" value="DUF58"/>
    <property type="match status" value="1"/>
</dbReference>
<dbReference type="KEGG" id="fil:BN1229_v1_2520"/>
<dbReference type="InterPro" id="IPR036465">
    <property type="entry name" value="vWFA_dom_sf"/>
</dbReference>
<name>A0A0D6JJ31_9HYPH</name>
<reference evidence="3" key="1">
    <citation type="submission" date="2015-02" db="EMBL/GenBank/DDBJ databases">
        <authorList>
            <person name="Chooi Y.-H."/>
        </authorList>
    </citation>
    <scope>NUCLEOTIDE SEQUENCE [LARGE SCALE GENOMIC DNA]</scope>
    <source>
        <strain evidence="3">strain Y</strain>
    </source>
</reference>
<dbReference type="PANTHER" id="PTHR33608:SF6">
    <property type="entry name" value="BLL2464 PROTEIN"/>
    <property type="match status" value="1"/>
</dbReference>
<feature type="domain" description="DUF58" evidence="1">
    <location>
        <begin position="57"/>
        <end position="254"/>
    </location>
</feature>
<accession>A0A0D6JJ31</accession>
<protein>
    <recommendedName>
        <fullName evidence="1">DUF58 domain-containing protein</fullName>
    </recommendedName>
</protein>
<evidence type="ECO:0000313" key="3">
    <source>
        <dbReference type="Proteomes" id="UP000033187"/>
    </source>
</evidence>
<dbReference type="PANTHER" id="PTHR33608">
    <property type="entry name" value="BLL2464 PROTEIN"/>
    <property type="match status" value="1"/>
</dbReference>
<dbReference type="KEGG" id="fiy:BN1229_v1_3396"/>
<dbReference type="SUPFAM" id="SSF53300">
    <property type="entry name" value="vWA-like"/>
    <property type="match status" value="1"/>
</dbReference>
<keyword evidence="3" id="KW-1185">Reference proteome</keyword>
<evidence type="ECO:0000259" key="1">
    <source>
        <dbReference type="Pfam" id="PF01882"/>
    </source>
</evidence>
<evidence type="ECO:0000313" key="2">
    <source>
        <dbReference type="EMBL" id="CPR21963.1"/>
    </source>
</evidence>
<sequence>MINDRGNSVGAMPPAVDIPFRLAWRSSGVRAGAHRSRQGGTGGLFKDHVSLLDNPDPRRIDLRASARDPLEALRVRRFEQNSAITAYALVDVTGSMGVVGHTSKISLAADLVSVLAASARRIGDAFGIIACDSDVHGELFQRATRARAGEVEFAAELRGLTPNRRGVEGLIRASELIAGRRKLVILISDFQMSSQEMEDVFAALSPHDVVPILLRDSAEVEGLPNWGLLALRDAETGRRRLVAVRPSLKTRWCRVDADRRGRLRAIASRHGREPFEITDVIDWDRLASYFAGGGI</sequence>
<dbReference type="AlphaFoldDB" id="A0A0D6JJ31"/>
<gene>
    <name evidence="2" type="ORF">YBN1229_v1_3396</name>
</gene>
<proteinExistence type="predicted"/>
<dbReference type="EMBL" id="LN829119">
    <property type="protein sequence ID" value="CPR21963.1"/>
    <property type="molecule type" value="Genomic_DNA"/>
</dbReference>
<dbReference type="RefSeq" id="WP_244466775.1">
    <property type="nucleotide sequence ID" value="NZ_LN829119.1"/>
</dbReference>
<organism evidence="2 3">
    <name type="scientific">Candidatus Filomicrobium marinum</name>
    <dbReference type="NCBI Taxonomy" id="1608628"/>
    <lineage>
        <taxon>Bacteria</taxon>
        <taxon>Pseudomonadati</taxon>
        <taxon>Pseudomonadota</taxon>
        <taxon>Alphaproteobacteria</taxon>
        <taxon>Hyphomicrobiales</taxon>
        <taxon>Hyphomicrobiaceae</taxon>
        <taxon>Filomicrobium</taxon>
    </lineage>
</organism>
<dbReference type="InterPro" id="IPR002881">
    <property type="entry name" value="DUF58"/>
</dbReference>